<reference evidence="2 3" key="1">
    <citation type="journal article" date="2018" name="Syst. Appl. Microbiol.">
        <title>Pectobacterium zantedeschiae sp. nov. a new species of a soft rot pathogen isolated from Calla lily (Zantedeschia spp.).</title>
        <authorList>
            <person name="Waleron M."/>
            <person name="Misztak A."/>
            <person name="Waleron M."/>
            <person name="Franczuk M."/>
            <person name="Jonca J."/>
            <person name="Wielgomas B."/>
            <person name="Mikicinski A."/>
            <person name="Popovic T."/>
            <person name="Waleron K."/>
        </authorList>
    </citation>
    <scope>NUCLEOTIDE SEQUENCE [LARGE SCALE GENOMIC DNA]</scope>
    <source>
        <strain evidence="2 3">9M</strain>
    </source>
</reference>
<dbReference type="AlphaFoldDB" id="A0A9X8JIY2"/>
<gene>
    <name evidence="2" type="ORF">CLR69_01190</name>
</gene>
<dbReference type="Proteomes" id="UP001138460">
    <property type="component" value="Unassembled WGS sequence"/>
</dbReference>
<organism evidence="2 3">
    <name type="scientific">Pectobacterium zantedeschiae</name>
    <dbReference type="NCBI Taxonomy" id="2034769"/>
    <lineage>
        <taxon>Bacteria</taxon>
        <taxon>Pseudomonadati</taxon>
        <taxon>Pseudomonadota</taxon>
        <taxon>Gammaproteobacteria</taxon>
        <taxon>Enterobacterales</taxon>
        <taxon>Pectobacteriaceae</taxon>
        <taxon>Pectobacterium</taxon>
    </lineage>
</organism>
<feature type="transmembrane region" description="Helical" evidence="1">
    <location>
        <begin position="7"/>
        <end position="25"/>
    </location>
</feature>
<keyword evidence="1" id="KW-0812">Transmembrane</keyword>
<evidence type="ECO:0000256" key="1">
    <source>
        <dbReference type="SAM" id="Phobius"/>
    </source>
</evidence>
<proteinExistence type="predicted"/>
<keyword evidence="3" id="KW-1185">Reference proteome</keyword>
<sequence length="97" mass="11512">MINKVRKVIVAIYVICLFIAIISVVDRDFRLIRYGNLEDVFPWIFMLLSSVVSIYFIGYRFDSGSEKKDNEDGLISLWWKRKRMEEKKRISELSGDK</sequence>
<evidence type="ECO:0000313" key="3">
    <source>
        <dbReference type="Proteomes" id="UP001138460"/>
    </source>
</evidence>
<name>A0A9X8JIY2_9GAMM</name>
<comment type="caution">
    <text evidence="2">The sequence shown here is derived from an EMBL/GenBank/DDBJ whole genome shotgun (WGS) entry which is preliminary data.</text>
</comment>
<accession>A0A9X8JIY2</accession>
<protein>
    <submittedName>
        <fullName evidence="2">Uncharacterized protein</fullName>
    </submittedName>
</protein>
<feature type="transmembrane region" description="Helical" evidence="1">
    <location>
        <begin position="40"/>
        <end position="58"/>
    </location>
</feature>
<evidence type="ECO:0000313" key="2">
    <source>
        <dbReference type="EMBL" id="RYC43698.1"/>
    </source>
</evidence>
<keyword evidence="1" id="KW-0472">Membrane</keyword>
<keyword evidence="1" id="KW-1133">Transmembrane helix</keyword>
<dbReference type="EMBL" id="NWTM01000001">
    <property type="protein sequence ID" value="RYC43698.1"/>
    <property type="molecule type" value="Genomic_DNA"/>
</dbReference>